<proteinExistence type="predicted"/>
<dbReference type="GO" id="GO:0000155">
    <property type="term" value="F:phosphorelay sensor kinase activity"/>
    <property type="evidence" value="ECO:0007669"/>
    <property type="project" value="InterPro"/>
</dbReference>
<evidence type="ECO:0000259" key="10">
    <source>
        <dbReference type="Pfam" id="PF07730"/>
    </source>
</evidence>
<evidence type="ECO:0000256" key="3">
    <source>
        <dbReference type="ARBA" id="ARBA00022553"/>
    </source>
</evidence>
<evidence type="ECO:0000256" key="8">
    <source>
        <dbReference type="ARBA" id="ARBA00023012"/>
    </source>
</evidence>
<dbReference type="InterPro" id="IPR036890">
    <property type="entry name" value="HATPase_C_sf"/>
</dbReference>
<dbReference type="RefSeq" id="WP_240519481.1">
    <property type="nucleotide sequence ID" value="NZ_NKYE01000008.1"/>
</dbReference>
<keyword evidence="7" id="KW-0067">ATP-binding</keyword>
<evidence type="ECO:0000256" key="7">
    <source>
        <dbReference type="ARBA" id="ARBA00022840"/>
    </source>
</evidence>
<comment type="catalytic activity">
    <reaction evidence="1">
        <text>ATP + protein L-histidine = ADP + protein N-phospho-L-histidine.</text>
        <dbReference type="EC" id="2.7.13.3"/>
    </reaction>
</comment>
<dbReference type="CDD" id="cd16917">
    <property type="entry name" value="HATPase_UhpB-NarQ-NarX-like"/>
    <property type="match status" value="1"/>
</dbReference>
<feature type="transmembrane region" description="Helical" evidence="9">
    <location>
        <begin position="71"/>
        <end position="96"/>
    </location>
</feature>
<accession>A0A263D460</accession>
<feature type="transmembrane region" description="Helical" evidence="9">
    <location>
        <begin position="127"/>
        <end position="147"/>
    </location>
</feature>
<dbReference type="EC" id="2.7.13.3" evidence="2"/>
<feature type="transmembrane region" description="Helical" evidence="9">
    <location>
        <begin position="12"/>
        <end position="33"/>
    </location>
</feature>
<keyword evidence="12" id="KW-1185">Reference proteome</keyword>
<dbReference type="Pfam" id="PF07730">
    <property type="entry name" value="HisKA_3"/>
    <property type="match status" value="1"/>
</dbReference>
<name>A0A263D460_9PSEU</name>
<keyword evidence="9" id="KW-0472">Membrane</keyword>
<evidence type="ECO:0000256" key="4">
    <source>
        <dbReference type="ARBA" id="ARBA00022679"/>
    </source>
</evidence>
<protein>
    <recommendedName>
        <fullName evidence="2">histidine kinase</fullName>
        <ecNumber evidence="2">2.7.13.3</ecNumber>
    </recommendedName>
</protein>
<dbReference type="Gene3D" id="1.20.5.1930">
    <property type="match status" value="1"/>
</dbReference>
<dbReference type="GO" id="GO:0005524">
    <property type="term" value="F:ATP binding"/>
    <property type="evidence" value="ECO:0007669"/>
    <property type="project" value="UniProtKB-KW"/>
</dbReference>
<keyword evidence="9" id="KW-1133">Transmembrane helix</keyword>
<dbReference type="InterPro" id="IPR011712">
    <property type="entry name" value="Sig_transdc_His_kin_sub3_dim/P"/>
</dbReference>
<comment type="caution">
    <text evidence="11">The sequence shown here is derived from an EMBL/GenBank/DDBJ whole genome shotgun (WGS) entry which is preliminary data.</text>
</comment>
<keyword evidence="8" id="KW-0902">Two-component regulatory system</keyword>
<keyword evidence="3" id="KW-0597">Phosphoprotein</keyword>
<reference evidence="11 12" key="1">
    <citation type="submission" date="2017-07" db="EMBL/GenBank/DDBJ databases">
        <title>Amycolatopsis antarcticus sp. nov., isolated from the surface of an Antarcticus brown macroalga.</title>
        <authorList>
            <person name="Wang J."/>
            <person name="Leiva S."/>
            <person name="Huang J."/>
            <person name="Huang Y."/>
        </authorList>
    </citation>
    <scope>NUCLEOTIDE SEQUENCE [LARGE SCALE GENOMIC DNA]</scope>
    <source>
        <strain evidence="11 12">AU-G6</strain>
    </source>
</reference>
<evidence type="ECO:0000256" key="5">
    <source>
        <dbReference type="ARBA" id="ARBA00022741"/>
    </source>
</evidence>
<evidence type="ECO:0000256" key="2">
    <source>
        <dbReference type="ARBA" id="ARBA00012438"/>
    </source>
</evidence>
<gene>
    <name evidence="11" type="ORF">CFN78_14570</name>
</gene>
<dbReference type="GO" id="GO:0016020">
    <property type="term" value="C:membrane"/>
    <property type="evidence" value="ECO:0007669"/>
    <property type="project" value="InterPro"/>
</dbReference>
<dbReference type="InParanoid" id="A0A263D460"/>
<organism evidence="11 12">
    <name type="scientific">Amycolatopsis antarctica</name>
    <dbReference type="NCBI Taxonomy" id="1854586"/>
    <lineage>
        <taxon>Bacteria</taxon>
        <taxon>Bacillati</taxon>
        <taxon>Actinomycetota</taxon>
        <taxon>Actinomycetes</taxon>
        <taxon>Pseudonocardiales</taxon>
        <taxon>Pseudonocardiaceae</taxon>
        <taxon>Amycolatopsis</taxon>
    </lineage>
</organism>
<dbReference type="PANTHER" id="PTHR24421">
    <property type="entry name" value="NITRATE/NITRITE SENSOR PROTEIN NARX-RELATED"/>
    <property type="match status" value="1"/>
</dbReference>
<dbReference type="SUPFAM" id="SSF55874">
    <property type="entry name" value="ATPase domain of HSP90 chaperone/DNA topoisomerase II/histidine kinase"/>
    <property type="match status" value="1"/>
</dbReference>
<feature type="transmembrane region" description="Helical" evidence="9">
    <location>
        <begin position="40"/>
        <end position="59"/>
    </location>
</feature>
<dbReference type="EMBL" id="NKYE01000008">
    <property type="protein sequence ID" value="OZM72246.1"/>
    <property type="molecule type" value="Genomic_DNA"/>
</dbReference>
<sequence length="390" mass="40168">MTRGVPRPHAAGYGWLRLLPVLAAIGYVGLLHTPEIEPSIWDWGIALASGSLVVAGGRYPLTVTAVQSGMLALAVAVAPMAPGMVQILAGVALAELAFRRSGLPVYVGTTLLLAASAWNHFPGYTLAANVMITVLEVALPLLLGSYLRSARELARAAEQRAVDAELSREREATAARATERAAVARELHDVVAHHVAAIVLRVGVVRHVVPSADARITEALEDVHAIGGQALDDLRGLVTALRDPGSVGAHGLLTGSDLSAALDMVVARTRQAGVEVAAKVEPGAVEGLGTAHRHAVLRLVQEGLTNVLKHAGPGASATVDIGREPGSLRVAISDGGGATVPAAGSGGHGLLVMRERVELLDGSLRAGPSGSGWALRADLPQETAVAEPAW</sequence>
<keyword evidence="4" id="KW-0808">Transferase</keyword>
<evidence type="ECO:0000313" key="12">
    <source>
        <dbReference type="Proteomes" id="UP000242444"/>
    </source>
</evidence>
<dbReference type="Gene3D" id="3.30.565.10">
    <property type="entry name" value="Histidine kinase-like ATPase, C-terminal domain"/>
    <property type="match status" value="1"/>
</dbReference>
<evidence type="ECO:0000256" key="9">
    <source>
        <dbReference type="SAM" id="Phobius"/>
    </source>
</evidence>
<dbReference type="GO" id="GO:0046983">
    <property type="term" value="F:protein dimerization activity"/>
    <property type="evidence" value="ECO:0007669"/>
    <property type="project" value="InterPro"/>
</dbReference>
<dbReference type="InterPro" id="IPR050482">
    <property type="entry name" value="Sensor_HK_TwoCompSys"/>
</dbReference>
<evidence type="ECO:0000313" key="11">
    <source>
        <dbReference type="EMBL" id="OZM72246.1"/>
    </source>
</evidence>
<dbReference type="AlphaFoldDB" id="A0A263D460"/>
<keyword evidence="6" id="KW-0418">Kinase</keyword>
<dbReference type="PANTHER" id="PTHR24421:SF10">
    <property type="entry name" value="NITRATE_NITRITE SENSOR PROTEIN NARQ"/>
    <property type="match status" value="1"/>
</dbReference>
<keyword evidence="5" id="KW-0547">Nucleotide-binding</keyword>
<dbReference type="Proteomes" id="UP000242444">
    <property type="component" value="Unassembled WGS sequence"/>
</dbReference>
<evidence type="ECO:0000256" key="6">
    <source>
        <dbReference type="ARBA" id="ARBA00022777"/>
    </source>
</evidence>
<evidence type="ECO:0000256" key="1">
    <source>
        <dbReference type="ARBA" id="ARBA00000085"/>
    </source>
</evidence>
<keyword evidence="9" id="KW-0812">Transmembrane</keyword>
<feature type="transmembrane region" description="Helical" evidence="9">
    <location>
        <begin position="103"/>
        <end position="121"/>
    </location>
</feature>
<feature type="domain" description="Signal transduction histidine kinase subgroup 3 dimerisation and phosphoacceptor" evidence="10">
    <location>
        <begin position="179"/>
        <end position="244"/>
    </location>
</feature>